<dbReference type="SUPFAM" id="SSF49785">
    <property type="entry name" value="Galactose-binding domain-like"/>
    <property type="match status" value="1"/>
</dbReference>
<dbReference type="InterPro" id="IPR000421">
    <property type="entry name" value="FA58C"/>
</dbReference>
<dbReference type="EMBL" id="JBHRTA010000003">
    <property type="protein sequence ID" value="MFC3196074.1"/>
    <property type="molecule type" value="Genomic_DNA"/>
</dbReference>
<dbReference type="InterPro" id="IPR008979">
    <property type="entry name" value="Galactose-bd-like_sf"/>
</dbReference>
<dbReference type="PROSITE" id="PS50093">
    <property type="entry name" value="PKD"/>
    <property type="match status" value="1"/>
</dbReference>
<dbReference type="InterPro" id="IPR000601">
    <property type="entry name" value="PKD_dom"/>
</dbReference>
<dbReference type="RefSeq" id="WP_379018429.1">
    <property type="nucleotide sequence ID" value="NZ_JBHRTA010000003.1"/>
</dbReference>
<feature type="domain" description="PKD" evidence="2">
    <location>
        <begin position="73"/>
        <end position="119"/>
    </location>
</feature>
<comment type="caution">
    <text evidence="3">The sequence shown here is derived from an EMBL/GenBank/DDBJ whole genome shotgun (WGS) entry which is preliminary data.</text>
</comment>
<dbReference type="Proteomes" id="UP001595526">
    <property type="component" value="Unassembled WGS sequence"/>
</dbReference>
<organism evidence="3 4">
    <name type="scientific">Parapedobacter deserti</name>
    <dbReference type="NCBI Taxonomy" id="1912957"/>
    <lineage>
        <taxon>Bacteria</taxon>
        <taxon>Pseudomonadati</taxon>
        <taxon>Bacteroidota</taxon>
        <taxon>Sphingobacteriia</taxon>
        <taxon>Sphingobacteriales</taxon>
        <taxon>Sphingobacteriaceae</taxon>
        <taxon>Parapedobacter</taxon>
    </lineage>
</organism>
<dbReference type="PROSITE" id="PS50022">
    <property type="entry name" value="FA58C_3"/>
    <property type="match status" value="1"/>
</dbReference>
<evidence type="ECO:0000313" key="3">
    <source>
        <dbReference type="EMBL" id="MFC3196074.1"/>
    </source>
</evidence>
<name>A0ABV7JDK8_9SPHI</name>
<keyword evidence="4" id="KW-1185">Reference proteome</keyword>
<gene>
    <name evidence="3" type="ORF">ACFOET_00475</name>
</gene>
<evidence type="ECO:0000259" key="1">
    <source>
        <dbReference type="PROSITE" id="PS50022"/>
    </source>
</evidence>
<reference evidence="4" key="1">
    <citation type="journal article" date="2019" name="Int. J. Syst. Evol. Microbiol.">
        <title>The Global Catalogue of Microorganisms (GCM) 10K type strain sequencing project: providing services to taxonomists for standard genome sequencing and annotation.</title>
        <authorList>
            <consortium name="The Broad Institute Genomics Platform"/>
            <consortium name="The Broad Institute Genome Sequencing Center for Infectious Disease"/>
            <person name="Wu L."/>
            <person name="Ma J."/>
        </authorList>
    </citation>
    <scope>NUCLEOTIDE SEQUENCE [LARGE SCALE GENOMIC DNA]</scope>
    <source>
        <strain evidence="4">KCTC 52416</strain>
    </source>
</reference>
<dbReference type="PROSITE" id="PS51257">
    <property type="entry name" value="PROKAR_LIPOPROTEIN"/>
    <property type="match status" value="1"/>
</dbReference>
<evidence type="ECO:0000259" key="2">
    <source>
        <dbReference type="PROSITE" id="PS50093"/>
    </source>
</evidence>
<evidence type="ECO:0000313" key="4">
    <source>
        <dbReference type="Proteomes" id="UP001595526"/>
    </source>
</evidence>
<dbReference type="InterPro" id="IPR035986">
    <property type="entry name" value="PKD_dom_sf"/>
</dbReference>
<dbReference type="Gene3D" id="2.60.120.260">
    <property type="entry name" value="Galactose-binding domain-like"/>
    <property type="match status" value="1"/>
</dbReference>
<dbReference type="Pfam" id="PF00754">
    <property type="entry name" value="F5_F8_type_C"/>
    <property type="match status" value="1"/>
</dbReference>
<protein>
    <submittedName>
        <fullName evidence="3">PKD domain-containing protein</fullName>
    </submittedName>
</protein>
<dbReference type="InterPro" id="IPR013783">
    <property type="entry name" value="Ig-like_fold"/>
</dbReference>
<dbReference type="Gene3D" id="2.60.40.10">
    <property type="entry name" value="Immunoglobulins"/>
    <property type="match status" value="1"/>
</dbReference>
<dbReference type="CDD" id="cd00146">
    <property type="entry name" value="PKD"/>
    <property type="match status" value="1"/>
</dbReference>
<dbReference type="SUPFAM" id="SSF49299">
    <property type="entry name" value="PKD domain"/>
    <property type="match status" value="1"/>
</dbReference>
<proteinExistence type="predicted"/>
<accession>A0ABV7JDK8</accession>
<feature type="domain" description="F5/8 type C" evidence="1">
    <location>
        <begin position="197"/>
        <end position="348"/>
    </location>
</feature>
<dbReference type="Pfam" id="PF18911">
    <property type="entry name" value="PKD_4"/>
    <property type="match status" value="1"/>
</dbReference>
<sequence>MIEKLSKRYTKIATILGITGYILASGACSKEDAPPPKIEEPKPTAIFEHEQIAANDPFSYAFTNKGTNYSLVRWEFGDDSVSLDDSPSHTFLRTGDYRVTLHTENSEGFWAKSETVINIRPDSLMEIAVSPKADGSIDLTVDSDMEIDSVFWYKGVGVGGEFLGNDELLNIAVGTGKFENYTLRIKTPNGSVSEISRLLTDLGIVRDMTDQHGQFTVSRDNDGGKFAGEGSLKLIDNNPETKFLQGGFAGDLWWQLEYYEPVILGGYTFRSANDAPNRDPKNWRVEGSLDGQNWVLLDERTDEVFESRFLTKTYTFENSTAYHFYRVSVTAVVSGGLFQLAEWRVLQMPQ</sequence>